<dbReference type="EMBL" id="JAOWRF010000197">
    <property type="protein sequence ID" value="MCV3214503.1"/>
    <property type="molecule type" value="Genomic_DNA"/>
</dbReference>
<comment type="caution">
    <text evidence="1">The sequence shown here is derived from an EMBL/GenBank/DDBJ whole genome shotgun (WGS) entry which is preliminary data.</text>
</comment>
<proteinExistence type="predicted"/>
<keyword evidence="2" id="KW-1185">Reference proteome</keyword>
<organism evidence="1 2">
    <name type="scientific">Plectonema radiosum NIES-515</name>
    <dbReference type="NCBI Taxonomy" id="2986073"/>
    <lineage>
        <taxon>Bacteria</taxon>
        <taxon>Bacillati</taxon>
        <taxon>Cyanobacteriota</taxon>
        <taxon>Cyanophyceae</taxon>
        <taxon>Oscillatoriophycideae</taxon>
        <taxon>Oscillatoriales</taxon>
        <taxon>Microcoleaceae</taxon>
        <taxon>Plectonema</taxon>
    </lineage>
</organism>
<gene>
    <name evidence="1" type="ORF">OGM63_13440</name>
</gene>
<evidence type="ECO:0000313" key="1">
    <source>
        <dbReference type="EMBL" id="MCV3214503.1"/>
    </source>
</evidence>
<evidence type="ECO:0000313" key="2">
    <source>
        <dbReference type="Proteomes" id="UP001526143"/>
    </source>
</evidence>
<name>A0ABT3AZG3_9CYAN</name>
<protein>
    <submittedName>
        <fullName evidence="1">Uncharacterized protein</fullName>
    </submittedName>
</protein>
<reference evidence="1 2" key="1">
    <citation type="submission" date="2022-10" db="EMBL/GenBank/DDBJ databases">
        <title>Identification of biosynthetic pathway for the production of the potent trypsin inhibitor radiosumin.</title>
        <authorList>
            <person name="Fewer D.P."/>
            <person name="Delbaje E."/>
            <person name="Ouyang X."/>
            <person name="Agostino P.D."/>
            <person name="Wahlsten M."/>
            <person name="Jokela J."/>
            <person name="Permi P."/>
            <person name="Haapaniemi E."/>
            <person name="Koistinen H."/>
        </authorList>
    </citation>
    <scope>NUCLEOTIDE SEQUENCE [LARGE SCALE GENOMIC DNA]</scope>
    <source>
        <strain evidence="1 2">NIES-515</strain>
    </source>
</reference>
<dbReference type="Proteomes" id="UP001526143">
    <property type="component" value="Unassembled WGS sequence"/>
</dbReference>
<accession>A0ABT3AZG3</accession>
<sequence>MAISKKRIQQLESIFLKTTNTTSDDGVIFDDLVDENFDNLSRTGELDLLNKLLKKKLSQSLSQKEITLTELLKLKTTLLEQERKHAERMQKMRIEQLKNQGFTVEEFTNAVTMIFRITSKFIPEEKIADFGREIDMAVKEMLEKSKK</sequence>
<dbReference type="RefSeq" id="WP_263746081.1">
    <property type="nucleotide sequence ID" value="NZ_JAOWRF010000197.1"/>
</dbReference>